<organism evidence="1 2">
    <name type="scientific">Anisodus tanguticus</name>
    <dbReference type="NCBI Taxonomy" id="243964"/>
    <lineage>
        <taxon>Eukaryota</taxon>
        <taxon>Viridiplantae</taxon>
        <taxon>Streptophyta</taxon>
        <taxon>Embryophyta</taxon>
        <taxon>Tracheophyta</taxon>
        <taxon>Spermatophyta</taxon>
        <taxon>Magnoliopsida</taxon>
        <taxon>eudicotyledons</taxon>
        <taxon>Gunneridae</taxon>
        <taxon>Pentapetalae</taxon>
        <taxon>asterids</taxon>
        <taxon>lamiids</taxon>
        <taxon>Solanales</taxon>
        <taxon>Solanaceae</taxon>
        <taxon>Solanoideae</taxon>
        <taxon>Hyoscyameae</taxon>
        <taxon>Anisodus</taxon>
    </lineage>
</organism>
<accession>A0AAE1S4Y5</accession>
<evidence type="ECO:0000313" key="1">
    <source>
        <dbReference type="EMBL" id="KAK4364454.1"/>
    </source>
</evidence>
<gene>
    <name evidence="1" type="ORF">RND71_015812</name>
</gene>
<keyword evidence="2" id="KW-1185">Reference proteome</keyword>
<dbReference type="InterPro" id="IPR027443">
    <property type="entry name" value="IPNS-like_sf"/>
</dbReference>
<proteinExistence type="predicted"/>
<reference evidence="1" key="1">
    <citation type="submission" date="2023-12" db="EMBL/GenBank/DDBJ databases">
        <title>Genome assembly of Anisodus tanguticus.</title>
        <authorList>
            <person name="Wang Y.-J."/>
        </authorList>
    </citation>
    <scope>NUCLEOTIDE SEQUENCE</scope>
    <source>
        <strain evidence="1">KB-2021</strain>
        <tissue evidence="1">Leaf</tissue>
    </source>
</reference>
<protein>
    <submittedName>
        <fullName evidence="1">Uncharacterized protein</fullName>
    </submittedName>
</protein>
<sequence>MKVVLKNHRGYTPFYDEKLDLVDNPKALNVNEDFFERVGAFNPPGAILRPMHYPDTDHGCTSRDLPGGGVLKDRSHHPQEPSTGTCAGKIDYSDDQCMHGCGAHTNYGMITILMTDGVHRLQAC</sequence>
<dbReference type="AlphaFoldDB" id="A0AAE1S4Y5"/>
<dbReference type="Proteomes" id="UP001291623">
    <property type="component" value="Unassembled WGS sequence"/>
</dbReference>
<comment type="caution">
    <text evidence="1">The sequence shown here is derived from an EMBL/GenBank/DDBJ whole genome shotgun (WGS) entry which is preliminary data.</text>
</comment>
<evidence type="ECO:0000313" key="2">
    <source>
        <dbReference type="Proteomes" id="UP001291623"/>
    </source>
</evidence>
<dbReference type="Gene3D" id="2.60.120.330">
    <property type="entry name" value="B-lactam Antibiotic, Isopenicillin N Synthase, Chain"/>
    <property type="match status" value="1"/>
</dbReference>
<dbReference type="SUPFAM" id="SSF51197">
    <property type="entry name" value="Clavaminate synthase-like"/>
    <property type="match status" value="1"/>
</dbReference>
<name>A0AAE1S4Y5_9SOLA</name>
<dbReference type="EMBL" id="JAVYJV010000008">
    <property type="protein sequence ID" value="KAK4364454.1"/>
    <property type="molecule type" value="Genomic_DNA"/>
</dbReference>